<dbReference type="PROSITE" id="PS51257">
    <property type="entry name" value="PROKAR_LIPOPROTEIN"/>
    <property type="match status" value="1"/>
</dbReference>
<dbReference type="Proteomes" id="UP001596435">
    <property type="component" value="Unassembled WGS sequence"/>
</dbReference>
<protein>
    <recommendedName>
        <fullName evidence="4">PknH-like extracellular domain-containing protein</fullName>
    </recommendedName>
</protein>
<dbReference type="RefSeq" id="WP_380232926.1">
    <property type="nucleotide sequence ID" value="NZ_JBHSVH010000002.1"/>
</dbReference>
<organism evidence="2 3">
    <name type="scientific">Kitasatospora paranensis</name>
    <dbReference type="NCBI Taxonomy" id="258053"/>
    <lineage>
        <taxon>Bacteria</taxon>
        <taxon>Bacillati</taxon>
        <taxon>Actinomycetota</taxon>
        <taxon>Actinomycetes</taxon>
        <taxon>Kitasatosporales</taxon>
        <taxon>Streptomycetaceae</taxon>
        <taxon>Kitasatospora</taxon>
    </lineage>
</organism>
<feature type="signal peptide" evidence="1">
    <location>
        <begin position="1"/>
        <end position="28"/>
    </location>
</feature>
<keyword evidence="1" id="KW-0732">Signal</keyword>
<keyword evidence="3" id="KW-1185">Reference proteome</keyword>
<comment type="caution">
    <text evidence="2">The sequence shown here is derived from an EMBL/GenBank/DDBJ whole genome shotgun (WGS) entry which is preliminary data.</text>
</comment>
<evidence type="ECO:0000256" key="1">
    <source>
        <dbReference type="SAM" id="SignalP"/>
    </source>
</evidence>
<gene>
    <name evidence="2" type="ORF">ACFQMG_35015</name>
</gene>
<proteinExistence type="predicted"/>
<evidence type="ECO:0008006" key="4">
    <source>
        <dbReference type="Google" id="ProtNLM"/>
    </source>
</evidence>
<reference evidence="3" key="1">
    <citation type="journal article" date="2019" name="Int. J. Syst. Evol. Microbiol.">
        <title>The Global Catalogue of Microorganisms (GCM) 10K type strain sequencing project: providing services to taxonomists for standard genome sequencing and annotation.</title>
        <authorList>
            <consortium name="The Broad Institute Genomics Platform"/>
            <consortium name="The Broad Institute Genome Sequencing Center for Infectious Disease"/>
            <person name="Wu L."/>
            <person name="Ma J."/>
        </authorList>
    </citation>
    <scope>NUCLEOTIDE SEQUENCE [LARGE SCALE GENOMIC DNA]</scope>
    <source>
        <strain evidence="3">CGMCC 1.12859</strain>
    </source>
</reference>
<accession>A0ABW2G9D9</accession>
<sequence length="250" mass="24830">MSQQFRRAASVACGAGLLLGLTACSSGAAQPSAAPAAPSGSVAASSAAAAPAPAADTDGLPNGTKLNAMLLPAAAIPHQLKLDPSGTRSTADGFNPPSSPSAVPAAKACDMLNGSAWVNVAGIGSASFAQNDYTDEAQDMFAQELDAYRGSDAKAVMAALKQALTSCHSFTTVQNGQKFPVTVVLKSLPGVGDEALQAVLTSPDWAGGSTMVAARVGSVVVTTFDNDQKSTGTAGVALTKALVKNVTAAH</sequence>
<dbReference type="EMBL" id="JBHTAJ010000118">
    <property type="protein sequence ID" value="MFC7184772.1"/>
    <property type="molecule type" value="Genomic_DNA"/>
</dbReference>
<feature type="chain" id="PRO_5046281753" description="PknH-like extracellular domain-containing protein" evidence="1">
    <location>
        <begin position="29"/>
        <end position="250"/>
    </location>
</feature>
<evidence type="ECO:0000313" key="2">
    <source>
        <dbReference type="EMBL" id="MFC7184772.1"/>
    </source>
</evidence>
<evidence type="ECO:0000313" key="3">
    <source>
        <dbReference type="Proteomes" id="UP001596435"/>
    </source>
</evidence>
<name>A0ABW2G9D9_9ACTN</name>